<evidence type="ECO:0008006" key="8">
    <source>
        <dbReference type="Google" id="ProtNLM"/>
    </source>
</evidence>
<organism evidence="6 7">
    <name type="scientific">Ziziphus jujuba var. spinosa</name>
    <dbReference type="NCBI Taxonomy" id="714518"/>
    <lineage>
        <taxon>Eukaryota</taxon>
        <taxon>Viridiplantae</taxon>
        <taxon>Streptophyta</taxon>
        <taxon>Embryophyta</taxon>
        <taxon>Tracheophyta</taxon>
        <taxon>Spermatophyta</taxon>
        <taxon>Magnoliopsida</taxon>
        <taxon>eudicotyledons</taxon>
        <taxon>Gunneridae</taxon>
        <taxon>Pentapetalae</taxon>
        <taxon>rosids</taxon>
        <taxon>fabids</taxon>
        <taxon>Rosales</taxon>
        <taxon>Rhamnaceae</taxon>
        <taxon>Paliureae</taxon>
        <taxon>Ziziphus</taxon>
    </lineage>
</organism>
<dbReference type="InterPro" id="IPR001360">
    <property type="entry name" value="Glyco_hydro_1"/>
</dbReference>
<dbReference type="EMBL" id="JAEACU010000001">
    <property type="protein sequence ID" value="KAH7544594.1"/>
    <property type="molecule type" value="Genomic_DNA"/>
</dbReference>
<evidence type="ECO:0000313" key="6">
    <source>
        <dbReference type="EMBL" id="KAH7544594.1"/>
    </source>
</evidence>
<gene>
    <name evidence="6" type="ORF">FEM48_Zijuj01G0002300</name>
</gene>
<accession>A0A978VY10</accession>
<dbReference type="GO" id="GO:0008422">
    <property type="term" value="F:beta-glucosidase activity"/>
    <property type="evidence" value="ECO:0007669"/>
    <property type="project" value="TreeGrafter"/>
</dbReference>
<dbReference type="InterPro" id="IPR017853">
    <property type="entry name" value="GH"/>
</dbReference>
<evidence type="ECO:0000256" key="3">
    <source>
        <dbReference type="ARBA" id="ARBA00023295"/>
    </source>
</evidence>
<name>A0A978VY10_ZIZJJ</name>
<dbReference type="InterPro" id="IPR018120">
    <property type="entry name" value="Glyco_hydro_1_AS"/>
</dbReference>
<dbReference type="PROSITE" id="PS00572">
    <property type="entry name" value="GLYCOSYL_HYDROL_F1_1"/>
    <property type="match status" value="1"/>
</dbReference>
<keyword evidence="3" id="KW-0326">Glycosidase</keyword>
<feature type="active site" description="Nucleophile" evidence="4">
    <location>
        <position position="444"/>
    </location>
</feature>
<evidence type="ECO:0000256" key="1">
    <source>
        <dbReference type="ARBA" id="ARBA00010838"/>
    </source>
</evidence>
<dbReference type="PRINTS" id="PR00131">
    <property type="entry name" value="GLHYDRLASE1"/>
</dbReference>
<dbReference type="PANTHER" id="PTHR10353">
    <property type="entry name" value="GLYCOSYL HYDROLASE"/>
    <property type="match status" value="1"/>
</dbReference>
<reference evidence="6" key="1">
    <citation type="journal article" date="2021" name="Front. Plant Sci.">
        <title>Chromosome-Scale Genome Assembly for Chinese Sour Jujube and Insights Into Its Genome Evolution and Domestication Signature.</title>
        <authorList>
            <person name="Shen L.-Y."/>
            <person name="Luo H."/>
            <person name="Wang X.-L."/>
            <person name="Wang X.-M."/>
            <person name="Qiu X.-J."/>
            <person name="Liu H."/>
            <person name="Zhou S.-S."/>
            <person name="Jia K.-H."/>
            <person name="Nie S."/>
            <person name="Bao Y.-T."/>
            <person name="Zhang R.-G."/>
            <person name="Yun Q.-Z."/>
            <person name="Chai Y.-H."/>
            <person name="Lu J.-Y."/>
            <person name="Li Y."/>
            <person name="Zhao S.-W."/>
            <person name="Mao J.-F."/>
            <person name="Jia S.-G."/>
            <person name="Mao Y.-M."/>
        </authorList>
    </citation>
    <scope>NUCLEOTIDE SEQUENCE</scope>
    <source>
        <strain evidence="6">AT0</strain>
        <tissue evidence="6">Leaf</tissue>
    </source>
</reference>
<dbReference type="AlphaFoldDB" id="A0A978VY10"/>
<dbReference type="SUPFAM" id="SSF51445">
    <property type="entry name" value="(Trans)glycosidases"/>
    <property type="match status" value="1"/>
</dbReference>
<sequence>MALYPSTWHRRSTYGIYFVALLFACSSSSRHAAPLVVKVPAGGSTYELQVPDAATAEELKVKSTDFPSDFVFGVATSAAQVEGSPNVEGKGQSVWEYFAEKFPGTVMNNTLFPKGVDSYRRYKDDLKLVKDLGVDSYRFSIPWTRILPKGSLSGGVNQQGVDHYNSLIDELIKNGIKPSVTILHFDLPQVLQDKYGGYLNRSFIDDFKDYSDFCFKTFGDRVKNWVTINEPKVLAQYGYENGWAPPGRCSISIPGSFCTVGGNSSTEPYMVGHNLILAHATVYNLYKEKYHATQGGQIGIALNTKFYEPYSNSAEDKAAVNRMLDFELGWFVEPLVFGDYPKSMTELVKDRLPKFTEEEKSMLKGSYDFLGINYYVSAYARDVPIPLPKAMLPHAIDAKAADQQLGKDGLPLGFPTNGSYPLGLQRLLEFMKQKYQNPAIYITENGLGQMRFPNIPVEVVLKDTSRITYNLRHLNAINKAIKNGVNVKGYYSWSLLDDFEWGTGLLFQYGYYYIDFSNDYKRVPRLSAKWYPGFLQDKH</sequence>
<evidence type="ECO:0000256" key="2">
    <source>
        <dbReference type="ARBA" id="ARBA00022801"/>
    </source>
</evidence>
<dbReference type="Gene3D" id="3.20.20.80">
    <property type="entry name" value="Glycosidases"/>
    <property type="match status" value="1"/>
</dbReference>
<comment type="similarity">
    <text evidence="1 5">Belongs to the glycosyl hydrolase 1 family.</text>
</comment>
<evidence type="ECO:0000256" key="4">
    <source>
        <dbReference type="PROSITE-ProRule" id="PRU10055"/>
    </source>
</evidence>
<dbReference type="GO" id="GO:0005975">
    <property type="term" value="P:carbohydrate metabolic process"/>
    <property type="evidence" value="ECO:0007669"/>
    <property type="project" value="InterPro"/>
</dbReference>
<dbReference type="Proteomes" id="UP000813462">
    <property type="component" value="Unassembled WGS sequence"/>
</dbReference>
<comment type="caution">
    <text evidence="6">The sequence shown here is derived from an EMBL/GenBank/DDBJ whole genome shotgun (WGS) entry which is preliminary data.</text>
</comment>
<evidence type="ECO:0000313" key="7">
    <source>
        <dbReference type="Proteomes" id="UP000813462"/>
    </source>
</evidence>
<protein>
    <recommendedName>
        <fullName evidence="8">Beta-glucosidase 13-like</fullName>
    </recommendedName>
</protein>
<dbReference type="OrthoDB" id="65569at2759"/>
<keyword evidence="2" id="KW-0378">Hydrolase</keyword>
<evidence type="ECO:0000256" key="5">
    <source>
        <dbReference type="RuleBase" id="RU003690"/>
    </source>
</evidence>
<dbReference type="PANTHER" id="PTHR10353:SF154">
    <property type="entry name" value="BETA-GLUCOSIDASE 9-RELATED"/>
    <property type="match status" value="1"/>
</dbReference>
<dbReference type="Pfam" id="PF00232">
    <property type="entry name" value="Glyco_hydro_1"/>
    <property type="match status" value="1"/>
</dbReference>
<proteinExistence type="inferred from homology"/>
<dbReference type="FunFam" id="3.20.20.80:FF:000020">
    <property type="entry name" value="Beta-glucosidase 12"/>
    <property type="match status" value="1"/>
</dbReference>